<organism evidence="2 3">
    <name type="scientific">Galerina marginata (strain CBS 339.88)</name>
    <dbReference type="NCBI Taxonomy" id="685588"/>
    <lineage>
        <taxon>Eukaryota</taxon>
        <taxon>Fungi</taxon>
        <taxon>Dikarya</taxon>
        <taxon>Basidiomycota</taxon>
        <taxon>Agaricomycotina</taxon>
        <taxon>Agaricomycetes</taxon>
        <taxon>Agaricomycetidae</taxon>
        <taxon>Agaricales</taxon>
        <taxon>Agaricineae</taxon>
        <taxon>Strophariaceae</taxon>
        <taxon>Galerina</taxon>
    </lineage>
</organism>
<evidence type="ECO:0000313" key="3">
    <source>
        <dbReference type="Proteomes" id="UP000027222"/>
    </source>
</evidence>
<proteinExistence type="predicted"/>
<dbReference type="STRING" id="685588.A0A067SNI1"/>
<sequence>MIYTKEPDPPAYDTLVGNSRSRSQPTTPTASTSSFQLPPKPPVSASSSSRSWIPWSAAQRTSNEVQANVRNLIRQLVVGMDPSQDRQPQGSTIADAAGGILHSCADACAKHEVSLSTILQDKYIEEHSPLYWAIVKQSPTRPDRQPRRVPSEKHDEAEAEAGPPDVLGVLLSYTVPMKSSTISELRLACLSVSDQKAFQRLRILVPKFSSLSGADRVLLGPVLPSDDVSVEIAAGNNDGSFAVNMQFSQFHKRLMVSREVGAEFVVRNRIWHFSLTFTDVDWSDGPRAGTWCARLSLQDSSPSTWFDGRLVLFEPHEGRTTATSESGELPDLPLPENVVRMRCKSYRLEPTSDRYKQICVSLEENPAFASLQYAETSYIPADEKLTVRLEARLTRPSRDTDDECRIA</sequence>
<keyword evidence="3" id="KW-1185">Reference proteome</keyword>
<dbReference type="HOGENOM" id="CLU_026023_0_0_1"/>
<name>A0A067SNI1_GALM3</name>
<accession>A0A067SNI1</accession>
<protein>
    <submittedName>
        <fullName evidence="2">Uncharacterized protein</fullName>
    </submittedName>
</protein>
<feature type="compositionally biased region" description="Low complexity" evidence="1">
    <location>
        <begin position="19"/>
        <end position="34"/>
    </location>
</feature>
<feature type="compositionally biased region" description="Basic and acidic residues" evidence="1">
    <location>
        <begin position="141"/>
        <end position="156"/>
    </location>
</feature>
<dbReference type="OrthoDB" id="2959034at2759"/>
<dbReference type="EMBL" id="KL142392">
    <property type="protein sequence ID" value="KDR71597.1"/>
    <property type="molecule type" value="Genomic_DNA"/>
</dbReference>
<reference evidence="3" key="1">
    <citation type="journal article" date="2014" name="Proc. Natl. Acad. Sci. U.S.A.">
        <title>Extensive sampling of basidiomycete genomes demonstrates inadequacy of the white-rot/brown-rot paradigm for wood decay fungi.</title>
        <authorList>
            <person name="Riley R."/>
            <person name="Salamov A.A."/>
            <person name="Brown D.W."/>
            <person name="Nagy L.G."/>
            <person name="Floudas D."/>
            <person name="Held B.W."/>
            <person name="Levasseur A."/>
            <person name="Lombard V."/>
            <person name="Morin E."/>
            <person name="Otillar R."/>
            <person name="Lindquist E.A."/>
            <person name="Sun H."/>
            <person name="LaButti K.M."/>
            <person name="Schmutz J."/>
            <person name="Jabbour D."/>
            <person name="Luo H."/>
            <person name="Baker S.E."/>
            <person name="Pisabarro A.G."/>
            <person name="Walton J.D."/>
            <person name="Blanchette R.A."/>
            <person name="Henrissat B."/>
            <person name="Martin F."/>
            <person name="Cullen D."/>
            <person name="Hibbett D.S."/>
            <person name="Grigoriev I.V."/>
        </authorList>
    </citation>
    <scope>NUCLEOTIDE SEQUENCE [LARGE SCALE GENOMIC DNA]</scope>
    <source>
        <strain evidence="3">CBS 339.88</strain>
    </source>
</reference>
<evidence type="ECO:0000313" key="2">
    <source>
        <dbReference type="EMBL" id="KDR71597.1"/>
    </source>
</evidence>
<dbReference type="Proteomes" id="UP000027222">
    <property type="component" value="Unassembled WGS sequence"/>
</dbReference>
<evidence type="ECO:0000256" key="1">
    <source>
        <dbReference type="SAM" id="MobiDB-lite"/>
    </source>
</evidence>
<feature type="region of interest" description="Disordered" evidence="1">
    <location>
        <begin position="136"/>
        <end position="161"/>
    </location>
</feature>
<dbReference type="AlphaFoldDB" id="A0A067SNI1"/>
<gene>
    <name evidence="2" type="ORF">GALMADRAFT_253947</name>
</gene>
<feature type="region of interest" description="Disordered" evidence="1">
    <location>
        <begin position="1"/>
        <end position="51"/>
    </location>
</feature>